<dbReference type="EMBL" id="KL367530">
    <property type="protein sequence ID" value="KFD65917.1"/>
    <property type="molecule type" value="Genomic_DNA"/>
</dbReference>
<reference evidence="3 4" key="1">
    <citation type="journal article" date="2014" name="Nat. Genet.">
        <title>Genome and transcriptome of the porcine whipworm Trichuris suis.</title>
        <authorList>
            <person name="Jex A.R."/>
            <person name="Nejsum P."/>
            <person name="Schwarz E.M."/>
            <person name="Hu L."/>
            <person name="Young N.D."/>
            <person name="Hall R.S."/>
            <person name="Korhonen P.K."/>
            <person name="Liao S."/>
            <person name="Thamsborg S."/>
            <person name="Xia J."/>
            <person name="Xu P."/>
            <person name="Wang S."/>
            <person name="Scheerlinck J.P."/>
            <person name="Hofmann A."/>
            <person name="Sternberg P.W."/>
            <person name="Wang J."/>
            <person name="Gasser R.B."/>
        </authorList>
    </citation>
    <scope>NUCLEOTIDE SEQUENCE [LARGE SCALE GENOMIC DNA]</scope>
    <source>
        <strain evidence="3">DCEP-RM93F</strain>
        <strain evidence="2">DCEP-RM93M</strain>
    </source>
</reference>
<keyword evidence="4" id="KW-1185">Reference proteome</keyword>
<sequence>MENRRKQSKCYAIERLQNTQVQREQSFLQKLNVIFPVKKQLENKDADYAKSDRGSREKTGQMKKNVAD</sequence>
<dbReference type="EMBL" id="KL363201">
    <property type="protein sequence ID" value="KFD55287.1"/>
    <property type="molecule type" value="Genomic_DNA"/>
</dbReference>
<evidence type="ECO:0000256" key="1">
    <source>
        <dbReference type="SAM" id="MobiDB-lite"/>
    </source>
</evidence>
<protein>
    <submittedName>
        <fullName evidence="3">Uncharacterized protein</fullName>
    </submittedName>
</protein>
<organism evidence="3">
    <name type="scientific">Trichuris suis</name>
    <name type="common">pig whipworm</name>
    <dbReference type="NCBI Taxonomy" id="68888"/>
    <lineage>
        <taxon>Eukaryota</taxon>
        <taxon>Metazoa</taxon>
        <taxon>Ecdysozoa</taxon>
        <taxon>Nematoda</taxon>
        <taxon>Enoplea</taxon>
        <taxon>Dorylaimia</taxon>
        <taxon>Trichinellida</taxon>
        <taxon>Trichuridae</taxon>
        <taxon>Trichuris</taxon>
    </lineage>
</organism>
<dbReference type="Proteomes" id="UP000030764">
    <property type="component" value="Unassembled WGS sequence"/>
</dbReference>
<accession>A0A085N8X1</accession>
<evidence type="ECO:0000313" key="3">
    <source>
        <dbReference type="EMBL" id="KFD65917.1"/>
    </source>
</evidence>
<evidence type="ECO:0000313" key="2">
    <source>
        <dbReference type="EMBL" id="KFD55287.1"/>
    </source>
</evidence>
<evidence type="ECO:0000313" key="4">
    <source>
        <dbReference type="Proteomes" id="UP000030764"/>
    </source>
</evidence>
<name>A0A085N8X1_9BILA</name>
<feature type="region of interest" description="Disordered" evidence="1">
    <location>
        <begin position="42"/>
        <end position="68"/>
    </location>
</feature>
<gene>
    <name evidence="2" type="ORF">M513_03928</name>
    <name evidence="3" type="ORF">M514_03928</name>
</gene>
<proteinExistence type="predicted"/>
<dbReference type="AlphaFoldDB" id="A0A085N8X1"/>
<dbReference type="Proteomes" id="UP000030758">
    <property type="component" value="Unassembled WGS sequence"/>
</dbReference>